<evidence type="ECO:0000313" key="12">
    <source>
        <dbReference type="EMBL" id="AMN46984.1"/>
    </source>
</evidence>
<dbReference type="InterPro" id="IPR003413">
    <property type="entry name" value="T2SS_GspI_C"/>
</dbReference>
<keyword evidence="6 9" id="KW-0812">Transmembrane</keyword>
<dbReference type="SUPFAM" id="SSF54523">
    <property type="entry name" value="Pili subunits"/>
    <property type="match status" value="1"/>
</dbReference>
<dbReference type="NCBIfam" id="TIGR02532">
    <property type="entry name" value="IV_pilin_GFxxxE"/>
    <property type="match status" value="1"/>
</dbReference>
<sequence>MRAAKPYHDAVRSGGPNTLWHRTPRLSRTIRRAASAPAGNRQRAFTLIEVLAALIIVSLGMLGVIQAVGQTAGNGSYLRDKTIAHWVALNRLTEVRLQRTAPKIDKTSGEVEMAGRRWRWTMEVTQTPVDSVRRIDVGVRLAEAGETVRMTSVIGFYGTAIAPSGTTLVSWRDALALDADEAEEPAPGQVPSPQTGDPVEPPMDPAQDGQ</sequence>
<feature type="transmembrane region" description="Helical" evidence="9">
    <location>
        <begin position="50"/>
        <end position="69"/>
    </location>
</feature>
<evidence type="ECO:0000256" key="8">
    <source>
        <dbReference type="ARBA" id="ARBA00023136"/>
    </source>
</evidence>
<comment type="PTM">
    <text evidence="9">Cleaved by prepilin peptidase.</text>
</comment>
<dbReference type="AlphaFoldDB" id="A0A127F990"/>
<dbReference type="Proteomes" id="UP000070250">
    <property type="component" value="Chromosome"/>
</dbReference>
<dbReference type="EMBL" id="CP011971">
    <property type="protein sequence ID" value="AMN46984.1"/>
    <property type="molecule type" value="Genomic_DNA"/>
</dbReference>
<dbReference type="InterPro" id="IPR012902">
    <property type="entry name" value="N_methyl_site"/>
</dbReference>
<keyword evidence="4 9" id="KW-0488">Methylation</keyword>
<evidence type="ECO:0000256" key="3">
    <source>
        <dbReference type="ARBA" id="ARBA00022475"/>
    </source>
</evidence>
<dbReference type="InterPro" id="IPR010052">
    <property type="entry name" value="T2SS_protein-GspI"/>
</dbReference>
<keyword evidence="3" id="KW-1003">Cell membrane</keyword>
<evidence type="ECO:0000313" key="13">
    <source>
        <dbReference type="Proteomes" id="UP000070250"/>
    </source>
</evidence>
<dbReference type="InterPro" id="IPR045584">
    <property type="entry name" value="Pilin-like"/>
</dbReference>
<comment type="similarity">
    <text evidence="2 9">Belongs to the GSP I family.</text>
</comment>
<dbReference type="Pfam" id="PF02501">
    <property type="entry name" value="T2SSI"/>
    <property type="match status" value="1"/>
</dbReference>
<dbReference type="Pfam" id="PF07963">
    <property type="entry name" value="N_methyl"/>
    <property type="match status" value="1"/>
</dbReference>
<evidence type="ECO:0000259" key="11">
    <source>
        <dbReference type="Pfam" id="PF02501"/>
    </source>
</evidence>
<evidence type="ECO:0000256" key="4">
    <source>
        <dbReference type="ARBA" id="ARBA00022481"/>
    </source>
</evidence>
<protein>
    <recommendedName>
        <fullName evidence="9">Type II secretion system protein I</fullName>
        <shortName evidence="9">T2SS minor pseudopilin I</shortName>
    </recommendedName>
</protein>
<dbReference type="RefSeq" id="WP_066920114.1">
    <property type="nucleotide sequence ID" value="NZ_CP011971.1"/>
</dbReference>
<evidence type="ECO:0000256" key="2">
    <source>
        <dbReference type="ARBA" id="ARBA00008358"/>
    </source>
</evidence>
<evidence type="ECO:0000256" key="10">
    <source>
        <dbReference type="SAM" id="MobiDB-lite"/>
    </source>
</evidence>
<dbReference type="PANTHER" id="PTHR38779">
    <property type="entry name" value="TYPE II SECRETION SYSTEM PROTEIN I-RELATED"/>
    <property type="match status" value="1"/>
</dbReference>
<organism evidence="12 13">
    <name type="scientific">Steroidobacter denitrificans</name>
    <dbReference type="NCBI Taxonomy" id="465721"/>
    <lineage>
        <taxon>Bacteria</taxon>
        <taxon>Pseudomonadati</taxon>
        <taxon>Pseudomonadota</taxon>
        <taxon>Gammaproteobacteria</taxon>
        <taxon>Steroidobacterales</taxon>
        <taxon>Steroidobacteraceae</taxon>
        <taxon>Steroidobacter</taxon>
    </lineage>
</organism>
<accession>A0A127F990</accession>
<comment type="subunit">
    <text evidence="9">Type II secretion is composed of four main components: the outer membrane complex, the inner membrane complex, the cytoplasmic secretion ATPase and the periplasm-spanning pseudopilus.</text>
</comment>
<keyword evidence="7 9" id="KW-1133">Transmembrane helix</keyword>
<comment type="subcellular location">
    <subcellularLocation>
        <location evidence="1 9">Cell inner membrane</location>
        <topology evidence="1 9">Single-pass membrane protein</topology>
    </subcellularLocation>
</comment>
<keyword evidence="8 9" id="KW-0472">Membrane</keyword>
<keyword evidence="13" id="KW-1185">Reference proteome</keyword>
<dbReference type="STRING" id="465721.ACG33_07720"/>
<keyword evidence="5 9" id="KW-0997">Cell inner membrane</keyword>
<evidence type="ECO:0000256" key="5">
    <source>
        <dbReference type="ARBA" id="ARBA00022519"/>
    </source>
</evidence>
<reference evidence="12 13" key="1">
    <citation type="submission" date="2015-06" db="EMBL/GenBank/DDBJ databases">
        <title>A Comprehensive Approach to Explore the Metabolic and Phylogenetic Diversity of Bacterial Steroid Degradation in the Environment: Testosterone as an Example.</title>
        <authorList>
            <person name="Yang F.-C."/>
            <person name="Chen Y.-L."/>
            <person name="Yu C.-P."/>
            <person name="Tang S.-L."/>
            <person name="Wang P.-H."/>
            <person name="Ismail W."/>
            <person name="Wang C.-H."/>
            <person name="Yang C.-Y."/>
            <person name="Chiang Y.-R."/>
        </authorList>
    </citation>
    <scope>NUCLEOTIDE SEQUENCE [LARGE SCALE GENOMIC DNA]</scope>
    <source>
        <strain evidence="12 13">DSM 18526</strain>
    </source>
</reference>
<evidence type="ECO:0000256" key="9">
    <source>
        <dbReference type="RuleBase" id="RU368030"/>
    </source>
</evidence>
<evidence type="ECO:0000256" key="1">
    <source>
        <dbReference type="ARBA" id="ARBA00004377"/>
    </source>
</evidence>
<feature type="region of interest" description="Disordered" evidence="10">
    <location>
        <begin position="178"/>
        <end position="210"/>
    </location>
</feature>
<dbReference type="Gene3D" id="3.30.1300.30">
    <property type="entry name" value="GSPII I/J protein-like"/>
    <property type="match status" value="1"/>
</dbReference>
<dbReference type="KEGG" id="sdf:ACG33_07720"/>
<proteinExistence type="inferred from homology"/>
<gene>
    <name evidence="12" type="ORF">ACG33_07720</name>
</gene>
<feature type="domain" description="Type II secretion system protein GspI C-terminal" evidence="11">
    <location>
        <begin position="78"/>
        <end position="152"/>
    </location>
</feature>
<dbReference type="PANTHER" id="PTHR38779:SF2">
    <property type="entry name" value="TYPE II SECRETION SYSTEM PROTEIN I-RELATED"/>
    <property type="match status" value="1"/>
</dbReference>
<dbReference type="GO" id="GO:0005886">
    <property type="term" value="C:plasma membrane"/>
    <property type="evidence" value="ECO:0007669"/>
    <property type="project" value="UniProtKB-SubCell"/>
</dbReference>
<dbReference type="GO" id="GO:0015628">
    <property type="term" value="P:protein secretion by the type II secretion system"/>
    <property type="evidence" value="ECO:0007669"/>
    <property type="project" value="UniProtKB-UniRule"/>
</dbReference>
<comment type="function">
    <text evidence="9">Component of the type II secretion system required for the energy-dependent secretion of extracellular factors such as proteases and toxins from the periplasm.</text>
</comment>
<dbReference type="GO" id="GO:0015627">
    <property type="term" value="C:type II protein secretion system complex"/>
    <property type="evidence" value="ECO:0007669"/>
    <property type="project" value="UniProtKB-UniRule"/>
</dbReference>
<name>A0A127F990_STEDE</name>
<evidence type="ECO:0000256" key="6">
    <source>
        <dbReference type="ARBA" id="ARBA00022692"/>
    </source>
</evidence>
<evidence type="ECO:0000256" key="7">
    <source>
        <dbReference type="ARBA" id="ARBA00022989"/>
    </source>
</evidence>
<dbReference type="NCBIfam" id="TIGR01707">
    <property type="entry name" value="gspI"/>
    <property type="match status" value="1"/>
</dbReference>